<evidence type="ECO:0000313" key="2">
    <source>
        <dbReference type="EMBL" id="EOA87538.1"/>
    </source>
</evidence>
<accession>R0K361</accession>
<proteinExistence type="predicted"/>
<protein>
    <submittedName>
        <fullName evidence="2">Uncharacterized protein</fullName>
    </submittedName>
</protein>
<feature type="compositionally biased region" description="Pro residues" evidence="1">
    <location>
        <begin position="245"/>
        <end position="258"/>
    </location>
</feature>
<dbReference type="Proteomes" id="UP000016935">
    <property type="component" value="Unassembled WGS sequence"/>
</dbReference>
<dbReference type="HOGENOM" id="CLU_690988_0_0_1"/>
<dbReference type="STRING" id="671987.R0K361"/>
<feature type="region of interest" description="Disordered" evidence="1">
    <location>
        <begin position="1"/>
        <end position="63"/>
    </location>
</feature>
<name>R0K361_EXST2</name>
<reference evidence="2 3" key="1">
    <citation type="journal article" date="2012" name="PLoS Pathog.">
        <title>Diverse lifestyles and strategies of plant pathogenesis encoded in the genomes of eighteen Dothideomycetes fungi.</title>
        <authorList>
            <person name="Ohm R.A."/>
            <person name="Feau N."/>
            <person name="Henrissat B."/>
            <person name="Schoch C.L."/>
            <person name="Horwitz B.A."/>
            <person name="Barry K.W."/>
            <person name="Condon B.J."/>
            <person name="Copeland A.C."/>
            <person name="Dhillon B."/>
            <person name="Glaser F."/>
            <person name="Hesse C.N."/>
            <person name="Kosti I."/>
            <person name="LaButti K."/>
            <person name="Lindquist E.A."/>
            <person name="Lucas S."/>
            <person name="Salamov A.A."/>
            <person name="Bradshaw R.E."/>
            <person name="Ciuffetti L."/>
            <person name="Hamelin R.C."/>
            <person name="Kema G.H.J."/>
            <person name="Lawrence C."/>
            <person name="Scott J.A."/>
            <person name="Spatafora J.W."/>
            <person name="Turgeon B.G."/>
            <person name="de Wit P.J.G.M."/>
            <person name="Zhong S."/>
            <person name="Goodwin S.B."/>
            <person name="Grigoriev I.V."/>
        </authorList>
    </citation>
    <scope>NUCLEOTIDE SEQUENCE [LARGE SCALE GENOMIC DNA]</scope>
    <source>
        <strain evidence="3">28A</strain>
    </source>
</reference>
<evidence type="ECO:0000256" key="1">
    <source>
        <dbReference type="SAM" id="MobiDB-lite"/>
    </source>
</evidence>
<dbReference type="GeneID" id="19405278"/>
<sequence length="412" mass="43689">MPAHTPSPHRFLAPNPNPNPHSAPNSTRPHSSLRNAATLQPPAAAKTPTPQPGLPAKKITPAKRFVIAPQKKIASENARLREAGAKTSYEAQPQHAPLPRPRRKLERVESIEEPCQSSVSDAVLDETYASGVIPSTEDQDAPPDESRYYPQSSDDDEMLFESTTRNKRLRMSTPSSPPLQHAEPSTPVAVHNSTTHRFKVAPPPPPPPPASRTPAHFPSIASVAASAATAPSTSHRPHFILPAAPTSPPRPARPPPDIFSPSRKTGKHVPGGLAATVSAWIIEAATTGFAAQERGVAGGAREKEDGVKMRIRVRGLSRGGAREAEMQDIGCYAGGVVFARGEIEPGVGSALRASTLAVENGAVRLLLAGQGGARSARGVKVRVGNVIAVRAPTWEIDVGLEKWLVAVDWVVV</sequence>
<organism evidence="2 3">
    <name type="scientific">Exserohilum turcicum (strain 28A)</name>
    <name type="common">Northern leaf blight fungus</name>
    <name type="synonym">Setosphaeria turcica</name>
    <dbReference type="NCBI Taxonomy" id="671987"/>
    <lineage>
        <taxon>Eukaryota</taxon>
        <taxon>Fungi</taxon>
        <taxon>Dikarya</taxon>
        <taxon>Ascomycota</taxon>
        <taxon>Pezizomycotina</taxon>
        <taxon>Dothideomycetes</taxon>
        <taxon>Pleosporomycetidae</taxon>
        <taxon>Pleosporales</taxon>
        <taxon>Pleosporineae</taxon>
        <taxon>Pleosporaceae</taxon>
        <taxon>Exserohilum</taxon>
    </lineage>
</organism>
<feature type="compositionally biased region" description="Low complexity" evidence="1">
    <location>
        <begin position="218"/>
        <end position="234"/>
    </location>
</feature>
<evidence type="ECO:0000313" key="3">
    <source>
        <dbReference type="Proteomes" id="UP000016935"/>
    </source>
</evidence>
<dbReference type="eggNOG" id="ENOG502ST4U">
    <property type="taxonomic scope" value="Eukaryota"/>
</dbReference>
<feature type="compositionally biased region" description="Pro residues" evidence="1">
    <location>
        <begin position="201"/>
        <end position="211"/>
    </location>
</feature>
<feature type="non-terminal residue" evidence="2">
    <location>
        <position position="412"/>
    </location>
</feature>
<feature type="region of interest" description="Disordered" evidence="1">
    <location>
        <begin position="77"/>
        <end position="269"/>
    </location>
</feature>
<keyword evidence="3" id="KW-1185">Reference proteome</keyword>
<dbReference type="EMBL" id="KB908581">
    <property type="protein sequence ID" value="EOA87538.1"/>
    <property type="molecule type" value="Genomic_DNA"/>
</dbReference>
<feature type="compositionally biased region" description="Low complexity" evidence="1">
    <location>
        <begin position="36"/>
        <end position="48"/>
    </location>
</feature>
<reference evidence="2 3" key="2">
    <citation type="journal article" date="2013" name="PLoS Genet.">
        <title>Comparative genome structure, secondary metabolite, and effector coding capacity across Cochliobolus pathogens.</title>
        <authorList>
            <person name="Condon B.J."/>
            <person name="Leng Y."/>
            <person name="Wu D."/>
            <person name="Bushley K.E."/>
            <person name="Ohm R.A."/>
            <person name="Otillar R."/>
            <person name="Martin J."/>
            <person name="Schackwitz W."/>
            <person name="Grimwood J."/>
            <person name="MohdZainudin N."/>
            <person name="Xue C."/>
            <person name="Wang R."/>
            <person name="Manning V.A."/>
            <person name="Dhillon B."/>
            <person name="Tu Z.J."/>
            <person name="Steffenson B.J."/>
            <person name="Salamov A."/>
            <person name="Sun H."/>
            <person name="Lowry S."/>
            <person name="LaButti K."/>
            <person name="Han J."/>
            <person name="Copeland A."/>
            <person name="Lindquist E."/>
            <person name="Barry K."/>
            <person name="Schmutz J."/>
            <person name="Baker S.E."/>
            <person name="Ciuffetti L.M."/>
            <person name="Grigoriev I.V."/>
            <person name="Zhong S."/>
            <person name="Turgeon B.G."/>
        </authorList>
    </citation>
    <scope>NUCLEOTIDE SEQUENCE [LARGE SCALE GENOMIC DNA]</scope>
    <source>
        <strain evidence="3">28A</strain>
    </source>
</reference>
<dbReference type="AlphaFoldDB" id="R0K361"/>
<dbReference type="RefSeq" id="XP_008024748.1">
    <property type="nucleotide sequence ID" value="XM_008026557.1"/>
</dbReference>
<gene>
    <name evidence="2" type="ORF">SETTUDRAFT_62287</name>
</gene>
<dbReference type="OrthoDB" id="5389296at2759"/>